<keyword evidence="1" id="KW-1133">Transmembrane helix</keyword>
<dbReference type="GO" id="GO:0016780">
    <property type="term" value="F:phosphotransferase activity, for other substituted phosphate groups"/>
    <property type="evidence" value="ECO:0007669"/>
    <property type="project" value="InterPro"/>
</dbReference>
<proteinExistence type="evidence at protein level"/>
<evidence type="ECO:0000313" key="2">
    <source>
        <dbReference type="EnsemblPlants" id="Zm00001eb440740_P001"/>
    </source>
</evidence>
<dbReference type="InParanoid" id="A0A804RQD8"/>
<dbReference type="EnsemblPlants" id="Zm00001eb440740_T001">
    <property type="protein sequence ID" value="Zm00001eb440740_P001"/>
    <property type="gene ID" value="Zm00001eb440740"/>
</dbReference>
<keyword evidence="1" id="KW-0812">Transmembrane</keyword>
<dbReference type="InterPro" id="IPR045221">
    <property type="entry name" value="Sphingomyelin_synth-like"/>
</dbReference>
<accession>A0A804RQD8</accession>
<sequence length="262" mass="29019">MAKPPRAPRPKLQTPRAPARRLLGLGGLGVAAAAYVGVDYLRHLSPAWHGRLQPALWAVLALAAAARAPFYRHWSAELRAALPFLGSIAFMLAAFLCEAISVRFVSAVMGLHWHRTAAPLPDTGQWLLSIIEREAPSERGRSTKSSCYHSPPLSDVVYHAGFSVLFDCIKAPGLGIATRYMFTMAIGRVLRTITFIATILPSARPWCAVARYQIPQHPHPWAQKYYVPYASDSNAIRRVITQDMAYAAVQAYPDEYKPDWDV</sequence>
<dbReference type="Gramene" id="Zm00001eb440740_T001">
    <property type="protein sequence ID" value="Zm00001eb440740_P001"/>
    <property type="gene ID" value="Zm00001eb440740"/>
</dbReference>
<dbReference type="PANTHER" id="PTHR21290:SF25">
    <property type="entry name" value="SPHINGOMYELIN SYNTHASE-RELATED PROTEIN 1"/>
    <property type="match status" value="1"/>
</dbReference>
<keyword evidence="4" id="KW-1267">Proteomics identification</keyword>
<dbReference type="PANTHER" id="PTHR21290">
    <property type="entry name" value="SPHINGOMYELIN SYNTHETASE"/>
    <property type="match status" value="1"/>
</dbReference>
<name>A0A804RQD8_MAIZE</name>
<keyword evidence="1" id="KW-0472">Membrane</keyword>
<organism evidence="2 3">
    <name type="scientific">Zea mays</name>
    <name type="common">Maize</name>
    <dbReference type="NCBI Taxonomy" id="4577"/>
    <lineage>
        <taxon>Eukaryota</taxon>
        <taxon>Viridiplantae</taxon>
        <taxon>Streptophyta</taxon>
        <taxon>Embryophyta</taxon>
        <taxon>Tracheophyta</taxon>
        <taxon>Spermatophyta</taxon>
        <taxon>Magnoliopsida</taxon>
        <taxon>Liliopsida</taxon>
        <taxon>Poales</taxon>
        <taxon>Poaceae</taxon>
        <taxon>PACMAD clade</taxon>
        <taxon>Panicoideae</taxon>
        <taxon>Andropogonodae</taxon>
        <taxon>Andropogoneae</taxon>
        <taxon>Tripsacinae</taxon>
        <taxon>Zea</taxon>
    </lineage>
</organism>
<dbReference type="AlphaFoldDB" id="A0A804RQD8"/>
<feature type="transmembrane region" description="Helical" evidence="1">
    <location>
        <begin position="82"/>
        <end position="105"/>
    </location>
</feature>
<feature type="transmembrane region" description="Helical" evidence="1">
    <location>
        <begin position="21"/>
        <end position="40"/>
    </location>
</feature>
<keyword evidence="3" id="KW-1185">Reference proteome</keyword>
<evidence type="ECO:0007829" key="4">
    <source>
        <dbReference type="PeptideAtlas" id="A0A804RQD8"/>
    </source>
</evidence>
<protein>
    <submittedName>
        <fullName evidence="2">Uncharacterized protein</fullName>
    </submittedName>
</protein>
<reference evidence="2" key="1">
    <citation type="submission" date="2021-05" db="UniProtKB">
        <authorList>
            <consortium name="EnsemblPlants"/>
        </authorList>
    </citation>
    <scope>IDENTIFICATION</scope>
    <source>
        <strain evidence="2">cv. B73</strain>
    </source>
</reference>
<feature type="transmembrane region" description="Helical" evidence="1">
    <location>
        <begin position="52"/>
        <end position="70"/>
    </location>
</feature>
<dbReference type="Proteomes" id="UP000007305">
    <property type="component" value="Unassembled WGS sequence"/>
</dbReference>
<evidence type="ECO:0000313" key="3">
    <source>
        <dbReference type="Proteomes" id="UP000007305"/>
    </source>
</evidence>
<evidence type="ECO:0000256" key="1">
    <source>
        <dbReference type="SAM" id="Phobius"/>
    </source>
</evidence>